<organism evidence="2 3">
    <name type="scientific">Diversispora eburnea</name>
    <dbReference type="NCBI Taxonomy" id="1213867"/>
    <lineage>
        <taxon>Eukaryota</taxon>
        <taxon>Fungi</taxon>
        <taxon>Fungi incertae sedis</taxon>
        <taxon>Mucoromycota</taxon>
        <taxon>Glomeromycotina</taxon>
        <taxon>Glomeromycetes</taxon>
        <taxon>Diversisporales</taxon>
        <taxon>Diversisporaceae</taxon>
        <taxon>Diversispora</taxon>
    </lineage>
</organism>
<evidence type="ECO:0000313" key="3">
    <source>
        <dbReference type="Proteomes" id="UP000789706"/>
    </source>
</evidence>
<name>A0A9N9D0H5_9GLOM</name>
<dbReference type="Proteomes" id="UP000789706">
    <property type="component" value="Unassembled WGS sequence"/>
</dbReference>
<comment type="caution">
    <text evidence="2">The sequence shown here is derived from an EMBL/GenBank/DDBJ whole genome shotgun (WGS) entry which is preliminary data.</text>
</comment>
<dbReference type="EMBL" id="CAJVPK010002806">
    <property type="protein sequence ID" value="CAG8618902.1"/>
    <property type="molecule type" value="Genomic_DNA"/>
</dbReference>
<proteinExistence type="predicted"/>
<accession>A0A9N9D0H5</accession>
<reference evidence="2" key="1">
    <citation type="submission" date="2021-06" db="EMBL/GenBank/DDBJ databases">
        <authorList>
            <person name="Kallberg Y."/>
            <person name="Tangrot J."/>
            <person name="Rosling A."/>
        </authorList>
    </citation>
    <scope>NUCLEOTIDE SEQUENCE</scope>
    <source>
        <strain evidence="2">AZ414A</strain>
    </source>
</reference>
<feature type="non-terminal residue" evidence="2">
    <location>
        <position position="73"/>
    </location>
</feature>
<evidence type="ECO:0000256" key="1">
    <source>
        <dbReference type="SAM" id="MobiDB-lite"/>
    </source>
</evidence>
<protein>
    <submittedName>
        <fullName evidence="2">3647_t:CDS:1</fullName>
    </submittedName>
</protein>
<evidence type="ECO:0000313" key="2">
    <source>
        <dbReference type="EMBL" id="CAG8618902.1"/>
    </source>
</evidence>
<keyword evidence="3" id="KW-1185">Reference proteome</keyword>
<dbReference type="AlphaFoldDB" id="A0A9N9D0H5"/>
<sequence>MCKNHRLLNIKEDESEKLLKLNKINNFGTTQIKKTGQNLNVPDDPVPEKQFSETGNSAVADLPKHVSHVDLLS</sequence>
<gene>
    <name evidence="2" type="ORF">DEBURN_LOCUS10286</name>
</gene>
<feature type="region of interest" description="Disordered" evidence="1">
    <location>
        <begin position="35"/>
        <end position="56"/>
    </location>
</feature>